<dbReference type="AlphaFoldDB" id="A0A8K0QT60"/>
<keyword evidence="3" id="KW-1185">Reference proteome</keyword>
<feature type="region of interest" description="Disordered" evidence="1">
    <location>
        <begin position="207"/>
        <end position="228"/>
    </location>
</feature>
<evidence type="ECO:0000313" key="2">
    <source>
        <dbReference type="EMBL" id="KAH7069506.1"/>
    </source>
</evidence>
<organism evidence="2 3">
    <name type="scientific">Paraphoma chrysanthemicola</name>
    <dbReference type="NCBI Taxonomy" id="798071"/>
    <lineage>
        <taxon>Eukaryota</taxon>
        <taxon>Fungi</taxon>
        <taxon>Dikarya</taxon>
        <taxon>Ascomycota</taxon>
        <taxon>Pezizomycotina</taxon>
        <taxon>Dothideomycetes</taxon>
        <taxon>Pleosporomycetidae</taxon>
        <taxon>Pleosporales</taxon>
        <taxon>Pleosporineae</taxon>
        <taxon>Phaeosphaeriaceae</taxon>
        <taxon>Paraphoma</taxon>
    </lineage>
</organism>
<sequence length="347" mass="37822">MHGELRHHGRLNPRFLSRACAAARKVAEFAGRGALSKRIPLAATACGQGGSRLPRRRWSASLCCCGVATRDETYQGRGVAWRCLAQIGCLFSSGRTCLLAQPRKACVVDPWRCHMPFDPRLLEEAHQRLLATREIVRRRCLCLCLHLPSVCVCRESIPRPRSPACACLTVRALPAGRPNRGATVRGLCKGPPQAPLVAGIAASIKPHHGLHRHPHRQPSPSSAGAPPHCTAPHCTALLSSEPPAQRTRSPRPSLTAFACRACCRRAPRACPRRGLIARSAHSLTPATAEASLSTRRPISCNCHSARSSRLPTTRTTPTTTSTTPRHEHAVPFRLLHRCCWPTVRVVD</sequence>
<protein>
    <submittedName>
        <fullName evidence="2">Uncharacterized protein</fullName>
    </submittedName>
</protein>
<dbReference type="EMBL" id="JAGMVJ010000029">
    <property type="protein sequence ID" value="KAH7069506.1"/>
    <property type="molecule type" value="Genomic_DNA"/>
</dbReference>
<accession>A0A8K0QT60</accession>
<feature type="compositionally biased region" description="Basic residues" evidence="1">
    <location>
        <begin position="207"/>
        <end position="216"/>
    </location>
</feature>
<proteinExistence type="predicted"/>
<evidence type="ECO:0000313" key="3">
    <source>
        <dbReference type="Proteomes" id="UP000813461"/>
    </source>
</evidence>
<feature type="region of interest" description="Disordered" evidence="1">
    <location>
        <begin position="304"/>
        <end position="326"/>
    </location>
</feature>
<evidence type="ECO:0000256" key="1">
    <source>
        <dbReference type="SAM" id="MobiDB-lite"/>
    </source>
</evidence>
<dbReference type="Proteomes" id="UP000813461">
    <property type="component" value="Unassembled WGS sequence"/>
</dbReference>
<reference evidence="2" key="1">
    <citation type="journal article" date="2021" name="Nat. Commun.">
        <title>Genetic determinants of endophytism in the Arabidopsis root mycobiome.</title>
        <authorList>
            <person name="Mesny F."/>
            <person name="Miyauchi S."/>
            <person name="Thiergart T."/>
            <person name="Pickel B."/>
            <person name="Atanasova L."/>
            <person name="Karlsson M."/>
            <person name="Huettel B."/>
            <person name="Barry K.W."/>
            <person name="Haridas S."/>
            <person name="Chen C."/>
            <person name="Bauer D."/>
            <person name="Andreopoulos W."/>
            <person name="Pangilinan J."/>
            <person name="LaButti K."/>
            <person name="Riley R."/>
            <person name="Lipzen A."/>
            <person name="Clum A."/>
            <person name="Drula E."/>
            <person name="Henrissat B."/>
            <person name="Kohler A."/>
            <person name="Grigoriev I.V."/>
            <person name="Martin F.M."/>
            <person name="Hacquard S."/>
        </authorList>
    </citation>
    <scope>NUCLEOTIDE SEQUENCE</scope>
    <source>
        <strain evidence="2">MPI-SDFR-AT-0120</strain>
    </source>
</reference>
<gene>
    <name evidence="2" type="ORF">FB567DRAFT_225122</name>
</gene>
<feature type="compositionally biased region" description="Low complexity" evidence="1">
    <location>
        <begin position="307"/>
        <end position="323"/>
    </location>
</feature>
<name>A0A8K0QT60_9PLEO</name>
<comment type="caution">
    <text evidence="2">The sequence shown here is derived from an EMBL/GenBank/DDBJ whole genome shotgun (WGS) entry which is preliminary data.</text>
</comment>